<dbReference type="CDD" id="cd18432">
    <property type="entry name" value="BRCT_PAXIP1_rpt6_like"/>
    <property type="match status" value="1"/>
</dbReference>
<keyword evidence="7" id="KW-1185">Reference proteome</keyword>
<comment type="subcellular location">
    <subcellularLocation>
        <location evidence="1">Nucleus</location>
    </subcellularLocation>
</comment>
<feature type="compositionally biased region" description="Basic and acidic residues" evidence="4">
    <location>
        <begin position="234"/>
        <end position="244"/>
    </location>
</feature>
<accession>A0A9P6IQL0</accession>
<evidence type="ECO:0000256" key="4">
    <source>
        <dbReference type="SAM" id="MobiDB-lite"/>
    </source>
</evidence>
<feature type="compositionally biased region" description="Basic residues" evidence="4">
    <location>
        <begin position="10"/>
        <end position="19"/>
    </location>
</feature>
<dbReference type="GO" id="GO:0006974">
    <property type="term" value="P:DNA damage response"/>
    <property type="evidence" value="ECO:0007669"/>
    <property type="project" value="UniProtKB-KW"/>
</dbReference>
<dbReference type="Pfam" id="PF16589">
    <property type="entry name" value="BRCT_2"/>
    <property type="match status" value="1"/>
</dbReference>
<evidence type="ECO:0000256" key="3">
    <source>
        <dbReference type="ARBA" id="ARBA00023242"/>
    </source>
</evidence>
<gene>
    <name evidence="6" type="ORF">BGZ70_004952</name>
</gene>
<dbReference type="OrthoDB" id="342264at2759"/>
<feature type="compositionally biased region" description="Basic and acidic residues" evidence="4">
    <location>
        <begin position="212"/>
        <end position="221"/>
    </location>
</feature>
<feature type="domain" description="BRCT" evidence="5">
    <location>
        <begin position="78"/>
        <end position="135"/>
    </location>
</feature>
<dbReference type="CDD" id="cd17743">
    <property type="entry name" value="BRCT_BRC1_like_rpt5"/>
    <property type="match status" value="1"/>
</dbReference>
<dbReference type="InterPro" id="IPR036420">
    <property type="entry name" value="BRCT_dom_sf"/>
</dbReference>
<keyword evidence="3" id="KW-0539">Nucleus</keyword>
<dbReference type="EMBL" id="JAAAHY010002599">
    <property type="protein sequence ID" value="KAF9944173.1"/>
    <property type="molecule type" value="Genomic_DNA"/>
</dbReference>
<feature type="compositionally biased region" description="Low complexity" evidence="4">
    <location>
        <begin position="222"/>
        <end position="232"/>
    </location>
</feature>
<evidence type="ECO:0000256" key="1">
    <source>
        <dbReference type="ARBA" id="ARBA00004123"/>
    </source>
</evidence>
<dbReference type="AlphaFoldDB" id="A0A9P6IQL0"/>
<comment type="caution">
    <text evidence="6">The sequence shown here is derived from an EMBL/GenBank/DDBJ whole genome shotgun (WGS) entry which is preliminary data.</text>
</comment>
<dbReference type="Gene3D" id="3.40.50.10190">
    <property type="entry name" value="BRCT domain"/>
    <property type="match status" value="2"/>
</dbReference>
<dbReference type="InterPro" id="IPR051579">
    <property type="entry name" value="DDR_Transcriptional_Reg"/>
</dbReference>
<dbReference type="InterPro" id="IPR001357">
    <property type="entry name" value="BRCT_dom"/>
</dbReference>
<evidence type="ECO:0000313" key="6">
    <source>
        <dbReference type="EMBL" id="KAF9944173.1"/>
    </source>
</evidence>
<evidence type="ECO:0000256" key="2">
    <source>
        <dbReference type="ARBA" id="ARBA00022763"/>
    </source>
</evidence>
<dbReference type="PANTHER" id="PTHR23196">
    <property type="entry name" value="PAX TRANSCRIPTION ACTIVATION DOMAIN INTERACTING PROTEIN"/>
    <property type="match status" value="1"/>
</dbReference>
<evidence type="ECO:0000259" key="5">
    <source>
        <dbReference type="PROSITE" id="PS50172"/>
    </source>
</evidence>
<dbReference type="Pfam" id="PF16770">
    <property type="entry name" value="RTT107_BRCT_5"/>
    <property type="match status" value="1"/>
</dbReference>
<dbReference type="PROSITE" id="PS50172">
    <property type="entry name" value="BRCT"/>
    <property type="match status" value="1"/>
</dbReference>
<dbReference type="SUPFAM" id="SSF52113">
    <property type="entry name" value="BRCT domain"/>
    <property type="match status" value="1"/>
</dbReference>
<feature type="region of interest" description="Disordered" evidence="4">
    <location>
        <begin position="212"/>
        <end position="244"/>
    </location>
</feature>
<reference evidence="6" key="1">
    <citation type="journal article" date="2020" name="Fungal Divers.">
        <title>Resolving the Mortierellaceae phylogeny through synthesis of multi-gene phylogenetics and phylogenomics.</title>
        <authorList>
            <person name="Vandepol N."/>
            <person name="Liber J."/>
            <person name="Desiro A."/>
            <person name="Na H."/>
            <person name="Kennedy M."/>
            <person name="Barry K."/>
            <person name="Grigoriev I.V."/>
            <person name="Miller A.N."/>
            <person name="O'Donnell K."/>
            <person name="Stajich J.E."/>
            <person name="Bonito G."/>
        </authorList>
    </citation>
    <scope>NUCLEOTIDE SEQUENCE</scope>
    <source>
        <strain evidence="6">CK1249</strain>
    </source>
</reference>
<protein>
    <recommendedName>
        <fullName evidence="5">BRCT domain-containing protein</fullName>
    </recommendedName>
</protein>
<sequence length="291" mass="31598">ETTASDAKSATKKARRTGKFNKNAAGAVAAEHAYVTVGTQDHGPATGTQASKAKQVRYISTGLKEQSTKQIKALRALGIVPTTSVEKCTHLVAKNIARTEKFLVALAQGKTIVHEDWFQACIDANAILDESEYRIHDTENEERFGMDLYKSLDRARERPVFKDCVFYISPSTVPKLATLKTLTEAGGGKATALLQTGLGFLKEKIEKKMKSSQDMDLDHGDVSGADGSSSSGDEGGHREKKDETIAVVSCEEDRDMWQPILATGAKVYSHELIITGILTQTLDLSNTHALK</sequence>
<dbReference type="PANTHER" id="PTHR23196:SF1">
    <property type="entry name" value="PAX-INTERACTING PROTEIN 1"/>
    <property type="match status" value="1"/>
</dbReference>
<dbReference type="Proteomes" id="UP000738359">
    <property type="component" value="Unassembled WGS sequence"/>
</dbReference>
<name>A0A9P6IQL0_MORAP</name>
<proteinExistence type="predicted"/>
<organism evidence="6 7">
    <name type="scientific">Mortierella alpina</name>
    <name type="common">Oleaginous fungus</name>
    <name type="synonym">Mortierella renispora</name>
    <dbReference type="NCBI Taxonomy" id="64518"/>
    <lineage>
        <taxon>Eukaryota</taxon>
        <taxon>Fungi</taxon>
        <taxon>Fungi incertae sedis</taxon>
        <taxon>Mucoromycota</taxon>
        <taxon>Mortierellomycotina</taxon>
        <taxon>Mortierellomycetes</taxon>
        <taxon>Mortierellales</taxon>
        <taxon>Mortierellaceae</taxon>
        <taxon>Mortierella</taxon>
    </lineage>
</organism>
<feature type="region of interest" description="Disordered" evidence="4">
    <location>
        <begin position="1"/>
        <end position="24"/>
    </location>
</feature>
<dbReference type="GO" id="GO:0005634">
    <property type="term" value="C:nucleus"/>
    <property type="evidence" value="ECO:0007669"/>
    <property type="project" value="UniProtKB-SubCell"/>
</dbReference>
<keyword evidence="2" id="KW-0227">DNA damage</keyword>
<dbReference type="SMART" id="SM00292">
    <property type="entry name" value="BRCT"/>
    <property type="match status" value="2"/>
</dbReference>
<evidence type="ECO:0000313" key="7">
    <source>
        <dbReference type="Proteomes" id="UP000738359"/>
    </source>
</evidence>
<feature type="non-terminal residue" evidence="6">
    <location>
        <position position="291"/>
    </location>
</feature>